<dbReference type="EMBL" id="JARAKH010000001">
    <property type="protein sequence ID" value="KAK8407568.1"/>
    <property type="molecule type" value="Genomic_DNA"/>
</dbReference>
<dbReference type="PROSITE" id="PS51257">
    <property type="entry name" value="PROKAR_LIPOPROTEIN"/>
    <property type="match status" value="1"/>
</dbReference>
<proteinExistence type="predicted"/>
<reference evidence="1 2" key="1">
    <citation type="submission" date="2023-03" db="EMBL/GenBank/DDBJ databases">
        <title>High-quality genome of Scylla paramamosain provides insights in environmental adaptation.</title>
        <authorList>
            <person name="Zhang L."/>
        </authorList>
    </citation>
    <scope>NUCLEOTIDE SEQUENCE [LARGE SCALE GENOMIC DNA]</scope>
    <source>
        <strain evidence="1">LZ_2023a</strain>
        <tissue evidence="1">Muscle</tissue>
    </source>
</reference>
<evidence type="ECO:0000313" key="2">
    <source>
        <dbReference type="Proteomes" id="UP001487740"/>
    </source>
</evidence>
<gene>
    <name evidence="1" type="ORF">O3P69_002259</name>
</gene>
<organism evidence="1 2">
    <name type="scientific">Scylla paramamosain</name>
    <name type="common">Mud crab</name>
    <dbReference type="NCBI Taxonomy" id="85552"/>
    <lineage>
        <taxon>Eukaryota</taxon>
        <taxon>Metazoa</taxon>
        <taxon>Ecdysozoa</taxon>
        <taxon>Arthropoda</taxon>
        <taxon>Crustacea</taxon>
        <taxon>Multicrustacea</taxon>
        <taxon>Malacostraca</taxon>
        <taxon>Eumalacostraca</taxon>
        <taxon>Eucarida</taxon>
        <taxon>Decapoda</taxon>
        <taxon>Pleocyemata</taxon>
        <taxon>Brachyura</taxon>
        <taxon>Eubrachyura</taxon>
        <taxon>Portunoidea</taxon>
        <taxon>Portunidae</taxon>
        <taxon>Portuninae</taxon>
        <taxon>Scylla</taxon>
    </lineage>
</organism>
<evidence type="ECO:0000313" key="1">
    <source>
        <dbReference type="EMBL" id="KAK8407568.1"/>
    </source>
</evidence>
<dbReference type="AlphaFoldDB" id="A0AAW0V7B6"/>
<dbReference type="Proteomes" id="UP001487740">
    <property type="component" value="Unassembled WGS sequence"/>
</dbReference>
<accession>A0AAW0V7B6</accession>
<sequence>MFVRCKLQTEKQIIHEALFDANVTTAFLAACMEGTAITRGGSMIEHISRLTNVTAVYEMEDKKRDVTAFEVDRHVAESIKKN</sequence>
<keyword evidence="2" id="KW-1185">Reference proteome</keyword>
<protein>
    <submittedName>
        <fullName evidence="1">Uncharacterized protein</fullName>
    </submittedName>
</protein>
<comment type="caution">
    <text evidence="1">The sequence shown here is derived from an EMBL/GenBank/DDBJ whole genome shotgun (WGS) entry which is preliminary data.</text>
</comment>
<name>A0AAW0V7B6_SCYPA</name>